<dbReference type="InterPro" id="IPR045865">
    <property type="entry name" value="ACT-like_dom_sf"/>
</dbReference>
<organism evidence="13">
    <name type="scientific">Streptomyces sp. FR1</name>
    <dbReference type="NCBI Taxonomy" id="349971"/>
    <lineage>
        <taxon>Bacteria</taxon>
        <taxon>Bacillati</taxon>
        <taxon>Actinomycetota</taxon>
        <taxon>Actinomycetes</taxon>
        <taxon>Kitasatosporales</taxon>
        <taxon>Streptomycetaceae</taxon>
        <taxon>Streptomyces</taxon>
    </lineage>
</organism>
<dbReference type="InterPro" id="IPR050857">
    <property type="entry name" value="D-2-hydroxyacid_DH"/>
</dbReference>
<name>V9Z456_9ACTN</name>
<feature type="domain" description="ACT" evidence="12">
    <location>
        <begin position="456"/>
        <end position="528"/>
    </location>
</feature>
<dbReference type="SUPFAM" id="SSF55021">
    <property type="entry name" value="ACT-like"/>
    <property type="match status" value="1"/>
</dbReference>
<reference evidence="13" key="1">
    <citation type="submission" date="2013-09" db="EMBL/GenBank/DDBJ databases">
        <title>Complete nucleotide sequence of Streptomyces linear plasmid pFRL3.</title>
        <authorList>
            <person name="Chen Z."/>
            <person name="Fang P."/>
            <person name="Qin Z."/>
        </authorList>
    </citation>
    <scope>NUCLEOTIDE SEQUENCE</scope>
    <source>
        <plasmid evidence="13">pFRL3</plasmid>
    </source>
</reference>
<dbReference type="InterPro" id="IPR045626">
    <property type="entry name" value="PGDH_ASB_dom"/>
</dbReference>
<dbReference type="EMBL" id="KF602048">
    <property type="protein sequence ID" value="AHE38878.1"/>
    <property type="molecule type" value="Genomic_DNA"/>
</dbReference>
<dbReference type="Gene3D" id="3.40.50.720">
    <property type="entry name" value="NAD(P)-binding Rossmann-like Domain"/>
    <property type="match status" value="2"/>
</dbReference>
<comment type="similarity">
    <text evidence="3 11">Belongs to the D-isomer specific 2-hydroxyacid dehydrogenase family.</text>
</comment>
<evidence type="ECO:0000256" key="9">
    <source>
        <dbReference type="ARBA" id="ARBA00048126"/>
    </source>
</evidence>
<dbReference type="UniPathway" id="UPA00135">
    <property type="reaction ID" value="UER00196"/>
</dbReference>
<protein>
    <recommendedName>
        <fullName evidence="4 11">D-3-phosphoglycerate dehydrogenase</fullName>
        <ecNumber evidence="11">1.1.1.95</ecNumber>
    </recommendedName>
</protein>
<evidence type="ECO:0000256" key="1">
    <source>
        <dbReference type="ARBA" id="ARBA00003800"/>
    </source>
</evidence>
<evidence type="ECO:0000256" key="5">
    <source>
        <dbReference type="ARBA" id="ARBA00022605"/>
    </source>
</evidence>
<dbReference type="EC" id="1.1.1.95" evidence="11"/>
<dbReference type="PROSITE" id="PS00065">
    <property type="entry name" value="D_2_HYDROXYACID_DH_1"/>
    <property type="match status" value="1"/>
</dbReference>
<dbReference type="SUPFAM" id="SSF51735">
    <property type="entry name" value="NAD(P)-binding Rossmann-fold domains"/>
    <property type="match status" value="1"/>
</dbReference>
<keyword evidence="7 11" id="KW-0520">NAD</keyword>
<dbReference type="Pfam" id="PF02826">
    <property type="entry name" value="2-Hacid_dh_C"/>
    <property type="match status" value="1"/>
</dbReference>
<dbReference type="PROSITE" id="PS51671">
    <property type="entry name" value="ACT"/>
    <property type="match status" value="1"/>
</dbReference>
<dbReference type="RefSeq" id="WP_024126259.1">
    <property type="nucleotide sequence ID" value="NC_023283.1"/>
</dbReference>
<evidence type="ECO:0000256" key="7">
    <source>
        <dbReference type="ARBA" id="ARBA00023027"/>
    </source>
</evidence>
<keyword evidence="13" id="KW-0614">Plasmid</keyword>
<proteinExistence type="inferred from homology"/>
<dbReference type="SUPFAM" id="SSF52283">
    <property type="entry name" value="Formate/glycerate dehydrogenase catalytic domain-like"/>
    <property type="match status" value="1"/>
</dbReference>
<dbReference type="PANTHER" id="PTHR42789:SF1">
    <property type="entry name" value="D-ISOMER SPECIFIC 2-HYDROXYACID DEHYDROGENASE FAMILY PROTEIN (AFU_ORTHOLOGUE AFUA_6G10090)"/>
    <property type="match status" value="1"/>
</dbReference>
<dbReference type="InterPro" id="IPR029753">
    <property type="entry name" value="D-isomer_DH_CS"/>
</dbReference>
<dbReference type="Gene3D" id="3.30.1330.90">
    <property type="entry name" value="D-3-phosphoglycerate dehydrogenase, domain 3"/>
    <property type="match status" value="1"/>
</dbReference>
<dbReference type="PANTHER" id="PTHR42789">
    <property type="entry name" value="D-ISOMER SPECIFIC 2-HYDROXYACID DEHYDROGENASE FAMILY PROTEIN (AFU_ORTHOLOGUE AFUA_6G10090)"/>
    <property type="match status" value="1"/>
</dbReference>
<dbReference type="FunFam" id="3.40.50.720:FF:000021">
    <property type="entry name" value="D-3-phosphoglycerate dehydrogenase"/>
    <property type="match status" value="1"/>
</dbReference>
<dbReference type="GO" id="GO:0006564">
    <property type="term" value="P:L-serine biosynthetic process"/>
    <property type="evidence" value="ECO:0007669"/>
    <property type="project" value="UniProtKB-UniRule"/>
</dbReference>
<keyword evidence="5 11" id="KW-0028">Amino-acid biosynthesis</keyword>
<accession>V9Z456</accession>
<comment type="catalytic activity">
    <reaction evidence="10 11">
        <text>(2R)-3-phosphoglycerate + NAD(+) = 3-phosphooxypyruvate + NADH + H(+)</text>
        <dbReference type="Rhea" id="RHEA:12641"/>
        <dbReference type="ChEBI" id="CHEBI:15378"/>
        <dbReference type="ChEBI" id="CHEBI:18110"/>
        <dbReference type="ChEBI" id="CHEBI:57540"/>
        <dbReference type="ChEBI" id="CHEBI:57945"/>
        <dbReference type="ChEBI" id="CHEBI:58272"/>
        <dbReference type="EC" id="1.1.1.95"/>
    </reaction>
</comment>
<evidence type="ECO:0000259" key="12">
    <source>
        <dbReference type="PROSITE" id="PS51671"/>
    </source>
</evidence>
<dbReference type="InterPro" id="IPR029752">
    <property type="entry name" value="D-isomer_DH_CS1"/>
</dbReference>
<dbReference type="InterPro" id="IPR036291">
    <property type="entry name" value="NAD(P)-bd_dom_sf"/>
</dbReference>
<dbReference type="Pfam" id="PF01842">
    <property type="entry name" value="ACT"/>
    <property type="match status" value="1"/>
</dbReference>
<evidence type="ECO:0000256" key="4">
    <source>
        <dbReference type="ARBA" id="ARBA00021582"/>
    </source>
</evidence>
<evidence type="ECO:0000256" key="2">
    <source>
        <dbReference type="ARBA" id="ARBA00005216"/>
    </source>
</evidence>
<comment type="function">
    <text evidence="1">Catalyzes the reversible oxidation of 3-phospho-D-glycerate to 3-phosphonooxypyruvate, the first step of the phosphorylated L-serine biosynthesis pathway. Also catalyzes the reversible oxidation of 2-hydroxyglutarate to 2-oxoglutarate.</text>
</comment>
<dbReference type="CDD" id="cd04902">
    <property type="entry name" value="ACT_3PGDH-xct"/>
    <property type="match status" value="1"/>
</dbReference>
<dbReference type="Pfam" id="PF00389">
    <property type="entry name" value="2-Hacid_dh"/>
    <property type="match status" value="1"/>
</dbReference>
<geneLocation type="plasmid" evidence="13">
    <name>pFRL3</name>
</geneLocation>
<comment type="catalytic activity">
    <reaction evidence="9">
        <text>(R)-2-hydroxyglutarate + NAD(+) = 2-oxoglutarate + NADH + H(+)</text>
        <dbReference type="Rhea" id="RHEA:49612"/>
        <dbReference type="ChEBI" id="CHEBI:15378"/>
        <dbReference type="ChEBI" id="CHEBI:15801"/>
        <dbReference type="ChEBI" id="CHEBI:16810"/>
        <dbReference type="ChEBI" id="CHEBI:57540"/>
        <dbReference type="ChEBI" id="CHEBI:57945"/>
        <dbReference type="EC" id="1.1.1.399"/>
    </reaction>
</comment>
<sequence length="530" mass="55708">MSPKPAVLIAEELSPATVDALGPDFEIRHCNGADPAELIPAIADVDAVLVRSATKVDAEAIAAAKQLKVVARAGVGLDNVDVSAATQAGVMVVNAPTSNIVTAAELACGLLIATARNIPQADTALKNGEWKRSKYTGVELSEKTLGVVGLGRIGVLVAQRMSAFGMKIVAYDPYVRPALAAQMGVKLLSLDELLEVSDFITVHLPKTPETLGLIGEEALHKVQPHVRIVNAARGGIVDEQALFNALKEGRVAGAGLDVYAQEPCTDSPLFEFDQVVCTPHLGASTDEAQEKAGIAVASSVRLALAGELVPDAVNVQSGVIEEDVRPWLPLAEKLGRIFTALAGEVAVRLDVEVYGEIIQHDVKVLELSALKGVFQDVVDETVSYVNAPLFAQERGVEVRLTTSSKSPDHRNMVTVRGTLADGEEISVSGTLVGPKHIQKIVSVGNHDIDLAMANHLVFLHYADRPGVIGTVGRVLGEANLNIAGMQVSRAALGGEALVVLNVDNNAPTDVLSEIAQEIGATSARSVNLEN</sequence>
<dbReference type="InterPro" id="IPR029009">
    <property type="entry name" value="ASB_dom_sf"/>
</dbReference>
<gene>
    <name evidence="13" type="ORF">pFRL3_101c</name>
</gene>
<dbReference type="SUPFAM" id="SSF143548">
    <property type="entry name" value="Serine metabolism enzymes domain"/>
    <property type="match status" value="1"/>
</dbReference>
<dbReference type="InterPro" id="IPR006139">
    <property type="entry name" value="D-isomer_2_OHA_DH_cat_dom"/>
</dbReference>
<comment type="pathway">
    <text evidence="2 11">Amino-acid biosynthesis; L-serine biosynthesis; L-serine from 3-phospho-D-glycerate: step 1/3.</text>
</comment>
<evidence type="ECO:0000256" key="8">
    <source>
        <dbReference type="ARBA" id="ARBA00023299"/>
    </source>
</evidence>
<evidence type="ECO:0000313" key="13">
    <source>
        <dbReference type="EMBL" id="AHE38878.1"/>
    </source>
</evidence>
<dbReference type="InterPro" id="IPR006140">
    <property type="entry name" value="D-isomer_DH_NAD-bd"/>
</dbReference>
<dbReference type="PROSITE" id="PS00670">
    <property type="entry name" value="D_2_HYDROXYACID_DH_2"/>
    <property type="match status" value="1"/>
</dbReference>
<evidence type="ECO:0000256" key="11">
    <source>
        <dbReference type="RuleBase" id="RU363003"/>
    </source>
</evidence>
<dbReference type="CDD" id="cd12173">
    <property type="entry name" value="PGDH_4"/>
    <property type="match status" value="1"/>
</dbReference>
<evidence type="ECO:0000256" key="3">
    <source>
        <dbReference type="ARBA" id="ARBA00005854"/>
    </source>
</evidence>
<keyword evidence="8 11" id="KW-0718">Serine biosynthesis</keyword>
<dbReference type="NCBIfam" id="TIGR01327">
    <property type="entry name" value="PGDH"/>
    <property type="match status" value="1"/>
</dbReference>
<dbReference type="InterPro" id="IPR002912">
    <property type="entry name" value="ACT_dom"/>
</dbReference>
<dbReference type="GO" id="GO:0004617">
    <property type="term" value="F:phosphoglycerate dehydrogenase activity"/>
    <property type="evidence" value="ECO:0007669"/>
    <property type="project" value="UniProtKB-UniRule"/>
</dbReference>
<evidence type="ECO:0000256" key="10">
    <source>
        <dbReference type="ARBA" id="ARBA00048731"/>
    </source>
</evidence>
<dbReference type="AlphaFoldDB" id="V9Z456"/>
<dbReference type="Pfam" id="PF19304">
    <property type="entry name" value="PGDH_inter"/>
    <property type="match status" value="1"/>
</dbReference>
<evidence type="ECO:0000256" key="6">
    <source>
        <dbReference type="ARBA" id="ARBA00023002"/>
    </source>
</evidence>
<dbReference type="GO" id="GO:0051287">
    <property type="term" value="F:NAD binding"/>
    <property type="evidence" value="ECO:0007669"/>
    <property type="project" value="UniProtKB-UniRule"/>
</dbReference>
<dbReference type="Gene3D" id="3.30.70.260">
    <property type="match status" value="1"/>
</dbReference>
<keyword evidence="6 11" id="KW-0560">Oxidoreductase</keyword>
<dbReference type="InterPro" id="IPR006236">
    <property type="entry name" value="PGDH"/>
</dbReference>